<name>A0ABT2JWL4_9ACTN</name>
<proteinExistence type="predicted"/>
<organism evidence="1 2">
    <name type="scientific">Streptomyces gossypii</name>
    <dbReference type="NCBI Taxonomy" id="2883101"/>
    <lineage>
        <taxon>Bacteria</taxon>
        <taxon>Bacillati</taxon>
        <taxon>Actinomycetota</taxon>
        <taxon>Actinomycetes</taxon>
        <taxon>Kitasatosporales</taxon>
        <taxon>Streptomycetaceae</taxon>
        <taxon>Streptomyces</taxon>
    </lineage>
</organism>
<sequence length="156" mass="17658">MSEEEPKLPYKPQVREVEAGKSVTRKISSELLDMAGIKGKVTDSGPGIAVCEDVDPNFREYYIVRHPWSIYGISNRALEQGMQNFRKGLPGHGWTITKDGPARSRNEDPEIFAENKGEKHAVHIIWHRTGANRKPLIHVNLVSECYKRSIRGGEQH</sequence>
<dbReference type="EMBL" id="JAJAGO010000009">
    <property type="protein sequence ID" value="MCT2592068.1"/>
    <property type="molecule type" value="Genomic_DNA"/>
</dbReference>
<reference evidence="1 2" key="1">
    <citation type="submission" date="2021-10" db="EMBL/GenBank/DDBJ databases">
        <title>Streptomyces gossypii sp. nov., isolated from soil collected from cotton field.</title>
        <authorList>
            <person name="Ge X."/>
            <person name="Chen X."/>
            <person name="Liu W."/>
        </authorList>
    </citation>
    <scope>NUCLEOTIDE SEQUENCE [LARGE SCALE GENOMIC DNA]</scope>
    <source>
        <strain evidence="1 2">N2-109</strain>
    </source>
</reference>
<keyword evidence="2" id="KW-1185">Reference proteome</keyword>
<evidence type="ECO:0000313" key="1">
    <source>
        <dbReference type="EMBL" id="MCT2592068.1"/>
    </source>
</evidence>
<protein>
    <submittedName>
        <fullName evidence="1">Uncharacterized protein</fullName>
    </submittedName>
</protein>
<dbReference type="Proteomes" id="UP001156389">
    <property type="component" value="Unassembled WGS sequence"/>
</dbReference>
<accession>A0ABT2JWL4</accession>
<gene>
    <name evidence="1" type="ORF">LHJ74_19540</name>
</gene>
<evidence type="ECO:0000313" key="2">
    <source>
        <dbReference type="Proteomes" id="UP001156389"/>
    </source>
</evidence>
<comment type="caution">
    <text evidence="1">The sequence shown here is derived from an EMBL/GenBank/DDBJ whole genome shotgun (WGS) entry which is preliminary data.</text>
</comment>
<dbReference type="RefSeq" id="WP_260219408.1">
    <property type="nucleotide sequence ID" value="NZ_JAJAGO010000009.1"/>
</dbReference>